<protein>
    <submittedName>
        <fullName evidence="4">Uncharacterized protein</fullName>
    </submittedName>
</protein>
<dbReference type="PANTHER" id="PTHR30024:SF47">
    <property type="entry name" value="TAURINE-BINDING PERIPLASMIC PROTEIN"/>
    <property type="match status" value="1"/>
</dbReference>
<gene>
    <name evidence="4" type="ORF">A0U89_08390</name>
</gene>
<evidence type="ECO:0000313" key="4">
    <source>
        <dbReference type="EMBL" id="AOX17156.1"/>
    </source>
</evidence>
<accession>A0A1D8UU37</accession>
<name>A0A1D8UU37_9PROT</name>
<dbReference type="Pfam" id="PF13379">
    <property type="entry name" value="NMT1_2"/>
    <property type="match status" value="1"/>
</dbReference>
<keyword evidence="3" id="KW-0732">Signal</keyword>
<dbReference type="RefSeq" id="WP_070402817.1">
    <property type="nucleotide sequence ID" value="NZ_BJVW01000006.1"/>
</dbReference>
<comment type="similarity">
    <text evidence="2">Belongs to the bacterial solute-binding protein SsuA/TauA family.</text>
</comment>
<evidence type="ECO:0000313" key="5">
    <source>
        <dbReference type="Proteomes" id="UP000179145"/>
    </source>
</evidence>
<dbReference type="EMBL" id="CP014674">
    <property type="protein sequence ID" value="AOX17156.1"/>
    <property type="molecule type" value="Genomic_DNA"/>
</dbReference>
<dbReference type="SUPFAM" id="SSF53850">
    <property type="entry name" value="Periplasmic binding protein-like II"/>
    <property type="match status" value="1"/>
</dbReference>
<dbReference type="STRING" id="153496.A0U89_08390"/>
<dbReference type="PANTHER" id="PTHR30024">
    <property type="entry name" value="ALIPHATIC SULFONATES-BINDING PROTEIN-RELATED"/>
    <property type="match status" value="1"/>
</dbReference>
<evidence type="ECO:0000256" key="2">
    <source>
        <dbReference type="ARBA" id="ARBA00010742"/>
    </source>
</evidence>
<evidence type="ECO:0000256" key="1">
    <source>
        <dbReference type="ARBA" id="ARBA00004418"/>
    </source>
</evidence>
<dbReference type="GO" id="GO:0042597">
    <property type="term" value="C:periplasmic space"/>
    <property type="evidence" value="ECO:0007669"/>
    <property type="project" value="UniProtKB-SubCell"/>
</dbReference>
<reference evidence="4 5" key="1">
    <citation type="journal article" date="2016" name="Microb. Cell Fact.">
        <title>Dissection of exopolysaccharide biosynthesis in Kozakia baliensis.</title>
        <authorList>
            <person name="Brandt J.U."/>
            <person name="Jakob F."/>
            <person name="Behr J."/>
            <person name="Geissler A.J."/>
            <person name="Vogel R.F."/>
        </authorList>
    </citation>
    <scope>NUCLEOTIDE SEQUENCE [LARGE SCALE GENOMIC DNA]</scope>
    <source>
        <strain evidence="4 5">DSM 14400</strain>
    </source>
</reference>
<dbReference type="eggNOG" id="COG0715">
    <property type="taxonomic scope" value="Bacteria"/>
</dbReference>
<dbReference type="KEGG" id="kba:A0U89_08390"/>
<proteinExistence type="inferred from homology"/>
<organism evidence="4 5">
    <name type="scientific">Kozakia baliensis</name>
    <dbReference type="NCBI Taxonomy" id="153496"/>
    <lineage>
        <taxon>Bacteria</taxon>
        <taxon>Pseudomonadati</taxon>
        <taxon>Pseudomonadota</taxon>
        <taxon>Alphaproteobacteria</taxon>
        <taxon>Acetobacterales</taxon>
        <taxon>Acetobacteraceae</taxon>
        <taxon>Kozakia</taxon>
    </lineage>
</organism>
<dbReference type="Proteomes" id="UP000179145">
    <property type="component" value="Chromosome"/>
</dbReference>
<comment type="subcellular location">
    <subcellularLocation>
        <location evidence="1">Periplasm</location>
    </subcellularLocation>
</comment>
<dbReference type="Gene3D" id="3.40.190.10">
    <property type="entry name" value="Periplasmic binding protein-like II"/>
    <property type="match status" value="2"/>
</dbReference>
<evidence type="ECO:0000256" key="3">
    <source>
        <dbReference type="ARBA" id="ARBA00022729"/>
    </source>
</evidence>
<sequence>MSVLKRRGLVLGGGVALAAALIETRHFLHPQRHVTTDGKIRHVRLAWPEAAYDPIYDLCRNDLFSRFSLDVELADTSSGNMAIDAVRSGRADAAVAPILDWIPALYTSRPDQIPAKLVSSVNGGSYRLLVRRSLHLHKVSDLAGKRVGVRDMEGADRRFISIKLRRRGMHPTDSVNWIAMPNDDMAGALRTGEIDAVAVHDPAGWQILQETKGLTWNMIDSMTSAERERVDLALGIASGRLRDDPGLTSSLILALRAAAKSFPTKRAELAKQMQEDDNAPSDPRGMLDRQIGGHVVIGHDLRVQIEQYIDELKLIGIMRDSDNTTQIAHMLSA</sequence>
<dbReference type="AlphaFoldDB" id="A0A1D8UU37"/>
<keyword evidence="5" id="KW-1185">Reference proteome</keyword>
<dbReference type="OrthoDB" id="9771642at2"/>